<dbReference type="EMBL" id="CP045875">
    <property type="protein sequence ID" value="QGG47204.1"/>
    <property type="molecule type" value="Genomic_DNA"/>
</dbReference>
<feature type="chain" id="PRO_5024386174" evidence="2">
    <location>
        <begin position="25"/>
        <end position="492"/>
    </location>
</feature>
<dbReference type="OrthoDB" id="9769314at2"/>
<evidence type="ECO:0000256" key="1">
    <source>
        <dbReference type="SAM" id="MobiDB-lite"/>
    </source>
</evidence>
<gene>
    <name evidence="4" type="ORF">FTV88_1052</name>
</gene>
<reference evidence="5" key="1">
    <citation type="submission" date="2019-11" db="EMBL/GenBank/DDBJ databases">
        <title>Genome sequence of Heliorestis convoluta strain HH, an alkaliphilic and minimalistic phototrophic bacterium from a soda lake in Egypt.</title>
        <authorList>
            <person name="Dewey E.D."/>
            <person name="Stokes L.M."/>
            <person name="Burchell B.M."/>
            <person name="Shaffer K.N."/>
            <person name="Huntington A.M."/>
            <person name="Baker J.M."/>
            <person name="Nadendla S."/>
            <person name="Giglio M.G."/>
            <person name="Touchman J.W."/>
            <person name="Blankenship R.E."/>
            <person name="Madigan M.T."/>
            <person name="Sattley W.M."/>
        </authorList>
    </citation>
    <scope>NUCLEOTIDE SEQUENCE [LARGE SCALE GENOMIC DNA]</scope>
    <source>
        <strain evidence="5">HH</strain>
    </source>
</reference>
<evidence type="ECO:0000313" key="5">
    <source>
        <dbReference type="Proteomes" id="UP000366051"/>
    </source>
</evidence>
<dbReference type="RefSeq" id="WP_153724636.1">
    <property type="nucleotide sequence ID" value="NZ_CP045875.1"/>
</dbReference>
<feature type="region of interest" description="Disordered" evidence="1">
    <location>
        <begin position="324"/>
        <end position="348"/>
    </location>
</feature>
<dbReference type="AlphaFoldDB" id="A0A5Q2MX39"/>
<feature type="domain" description="Copper amine oxidase-like N-terminal" evidence="3">
    <location>
        <begin position="370"/>
        <end position="485"/>
    </location>
</feature>
<dbReference type="InterPro" id="IPR012854">
    <property type="entry name" value="Cu_amine_oxidase-like_N"/>
</dbReference>
<name>A0A5Q2MX39_9FIRM</name>
<accession>A0A5Q2MX39</accession>
<evidence type="ECO:0000313" key="4">
    <source>
        <dbReference type="EMBL" id="QGG47204.1"/>
    </source>
</evidence>
<protein>
    <submittedName>
        <fullName evidence="4">Copper amine oxidase N-terminal domain-containing protein</fullName>
    </submittedName>
</protein>
<dbReference type="KEGG" id="hcv:FTV88_1052"/>
<dbReference type="Pfam" id="PF07833">
    <property type="entry name" value="Cu_amine_oxidN1"/>
    <property type="match status" value="1"/>
</dbReference>
<keyword evidence="2" id="KW-0732">Signal</keyword>
<dbReference type="Gene3D" id="3.30.457.10">
    <property type="entry name" value="Copper amine oxidase-like, N-terminal domain"/>
    <property type="match status" value="2"/>
</dbReference>
<dbReference type="InterPro" id="IPR036582">
    <property type="entry name" value="Mao_N_sf"/>
</dbReference>
<organism evidence="4 5">
    <name type="scientific">Heliorestis convoluta</name>
    <dbReference type="NCBI Taxonomy" id="356322"/>
    <lineage>
        <taxon>Bacteria</taxon>
        <taxon>Bacillati</taxon>
        <taxon>Bacillota</taxon>
        <taxon>Clostridia</taxon>
        <taxon>Eubacteriales</taxon>
        <taxon>Heliobacteriaceae</taxon>
        <taxon>Heliorestis</taxon>
    </lineage>
</organism>
<dbReference type="SUPFAM" id="SSF55383">
    <property type="entry name" value="Copper amine oxidase, domain N"/>
    <property type="match status" value="1"/>
</dbReference>
<evidence type="ECO:0000256" key="2">
    <source>
        <dbReference type="SAM" id="SignalP"/>
    </source>
</evidence>
<sequence length="492" mass="55001">MVRKVMSLFLATTLLMLWVPSAFAATNNSVDRVPHVKDSHEFDENFFVRLRIEEAYPNHFGTENQHFRIHLHNAEWYDDSHPLNASRIGTQTMTRGGASVVAVRRVTSTIMDVTLRSDGSTDEKALWVIPLFTKVTGAGYATVTIDGRDSMVSSGTYSFAYGVGRSDDLKIQLDVTMPVGEHRQMPVGYEFGTENPVKLLIQENRAGAFGPTARSFQLRLEKALWFADSFANLNVSAMDQNSHVLSGKNAAIQQISKRNDQVIEITVHPGVFSGDKMMLEVPLYFKIAEPGEVSLNMSLVGSSIREQRYVVGQALLEDRDRDGVGKKDEDYVKDSSDKDTYKDKDNHIDQDKEPHYKVVQFFIDKKYYVLDGTIIETDVAPYIKVFDDGLGRTMVPLSFASTALGSDSVEWIAEERKVIIRKGADRVALTIDSSALDMNGEVILMDVPAEIVDIGDGLGRTMIPIAYVAQAFQVEYVWDDVLRAVTFMKPVE</sequence>
<proteinExistence type="predicted"/>
<keyword evidence="5" id="KW-1185">Reference proteome</keyword>
<evidence type="ECO:0000259" key="3">
    <source>
        <dbReference type="Pfam" id="PF07833"/>
    </source>
</evidence>
<feature type="signal peptide" evidence="2">
    <location>
        <begin position="1"/>
        <end position="24"/>
    </location>
</feature>
<dbReference type="Proteomes" id="UP000366051">
    <property type="component" value="Chromosome"/>
</dbReference>